<evidence type="ECO:0000313" key="3">
    <source>
        <dbReference type="EMBL" id="OKH38363.1"/>
    </source>
</evidence>
<organism evidence="3 4">
    <name type="scientific">[Phormidium ambiguum] IAM M-71</name>
    <dbReference type="NCBI Taxonomy" id="454136"/>
    <lineage>
        <taxon>Bacteria</taxon>
        <taxon>Bacillati</taxon>
        <taxon>Cyanobacteriota</taxon>
        <taxon>Cyanophyceae</taxon>
        <taxon>Oscillatoriophycideae</taxon>
        <taxon>Aerosakkonematales</taxon>
        <taxon>Aerosakkonemataceae</taxon>
        <taxon>Floridanema</taxon>
    </lineage>
</organism>
<protein>
    <submittedName>
        <fullName evidence="3">Uncharacterized protein</fullName>
    </submittedName>
</protein>
<reference evidence="3 4" key="1">
    <citation type="submission" date="2016-11" db="EMBL/GenBank/DDBJ databases">
        <title>Draft Genome Sequences of Nine Cyanobacterial Strains from Diverse Habitats.</title>
        <authorList>
            <person name="Zhu T."/>
            <person name="Hou S."/>
            <person name="Lu X."/>
            <person name="Hess W.R."/>
        </authorList>
    </citation>
    <scope>NUCLEOTIDE SEQUENCE [LARGE SCALE GENOMIC DNA]</scope>
    <source>
        <strain evidence="3 4">IAM M-71</strain>
    </source>
</reference>
<feature type="transmembrane region" description="Helical" evidence="2">
    <location>
        <begin position="38"/>
        <end position="55"/>
    </location>
</feature>
<feature type="transmembrane region" description="Helical" evidence="2">
    <location>
        <begin position="202"/>
        <end position="219"/>
    </location>
</feature>
<dbReference type="EMBL" id="MRCE01000008">
    <property type="protein sequence ID" value="OKH38363.1"/>
    <property type="molecule type" value="Genomic_DNA"/>
</dbReference>
<name>A0A1U7IM44_9CYAN</name>
<feature type="transmembrane region" description="Helical" evidence="2">
    <location>
        <begin position="87"/>
        <end position="104"/>
    </location>
</feature>
<dbReference type="Proteomes" id="UP000185860">
    <property type="component" value="Unassembled WGS sequence"/>
</dbReference>
<feature type="transmembrane region" description="Helical" evidence="2">
    <location>
        <begin position="6"/>
        <end position="31"/>
    </location>
</feature>
<accession>A0A1U7IM44</accession>
<evidence type="ECO:0000256" key="1">
    <source>
        <dbReference type="SAM" id="MobiDB-lite"/>
    </source>
</evidence>
<gene>
    <name evidence="3" type="ORF">NIES2119_10015</name>
</gene>
<evidence type="ECO:0000256" key="2">
    <source>
        <dbReference type="SAM" id="Phobius"/>
    </source>
</evidence>
<dbReference type="RefSeq" id="WP_073593330.1">
    <property type="nucleotide sequence ID" value="NZ_MRCE01000008.1"/>
</dbReference>
<feature type="region of interest" description="Disordered" evidence="1">
    <location>
        <begin position="236"/>
        <end position="283"/>
    </location>
</feature>
<sequence>MRVFNLLVRLVIYIFVICSLVFFTVSLKLIANFIGEELIYNILIIGEFIAILQVVEFANIIIFAVLGMGFGLASVILPKICQLKTSAVLLIILVPLIFSITPFLKYNTWLKEIADNENITYQQAQELSNTFLQSRVNLKGFLGYYSYSAQFPVLPRTKKEMILAINLEKKVRSEITNLTKKANLSQQSISILLATGNWTIRFFYFSLSVFTAIAHFYIGRQTIEKQLLKVRSPIFPPIPHRHQMPQNKPVRQPVTQKSKPKAPPIPHRTKSVKTEIPSRKLNK</sequence>
<comment type="caution">
    <text evidence="3">The sequence shown here is derived from an EMBL/GenBank/DDBJ whole genome shotgun (WGS) entry which is preliminary data.</text>
</comment>
<dbReference type="AlphaFoldDB" id="A0A1U7IM44"/>
<dbReference type="OrthoDB" id="465609at2"/>
<evidence type="ECO:0000313" key="4">
    <source>
        <dbReference type="Proteomes" id="UP000185860"/>
    </source>
</evidence>
<feature type="transmembrane region" description="Helical" evidence="2">
    <location>
        <begin position="61"/>
        <end position="80"/>
    </location>
</feature>
<keyword evidence="2" id="KW-0472">Membrane</keyword>
<feature type="compositionally biased region" description="Basic and acidic residues" evidence="1">
    <location>
        <begin position="272"/>
        <end position="283"/>
    </location>
</feature>
<dbReference type="STRING" id="454136.NIES2119_10015"/>
<proteinExistence type="predicted"/>
<keyword evidence="2" id="KW-0812">Transmembrane</keyword>
<keyword evidence="2" id="KW-1133">Transmembrane helix</keyword>